<evidence type="ECO:0000313" key="1">
    <source>
        <dbReference type="EMBL" id="GFT69149.1"/>
    </source>
</evidence>
<name>A0A8X6PG22_NEPPI</name>
<keyword evidence="2" id="KW-1185">Reference proteome</keyword>
<accession>A0A8X6PG22</accession>
<protein>
    <submittedName>
        <fullName evidence="1">Uncharacterized protein</fullName>
    </submittedName>
</protein>
<sequence length="252" mass="28815">MEQDFIPNVLYNNQYHIFEPTRRSNSYQLVETEGYNTNEQIIPQSEIFLPSAFAHQVPLYIILRVSEVPYQVISYNTPRVSAFPRQVISYDTPPNPIYSFQDNHLSDSPLPQRETHNYSDFVLFPPITVSNIWERSQEISVGSTLNDFPSNTECAAPIQMDNCFVGDAMQEGIFPNIFLPEIFSLEENELHITVRPNSSENSEKMVTTQQNSSNSILKCELCYKVFSTIGMIAVESNICRIWLGTHLFKGVA</sequence>
<dbReference type="Proteomes" id="UP000887013">
    <property type="component" value="Unassembled WGS sequence"/>
</dbReference>
<reference evidence="1" key="1">
    <citation type="submission" date="2020-08" db="EMBL/GenBank/DDBJ databases">
        <title>Multicomponent nature underlies the extraordinary mechanical properties of spider dragline silk.</title>
        <authorList>
            <person name="Kono N."/>
            <person name="Nakamura H."/>
            <person name="Mori M."/>
            <person name="Yoshida Y."/>
            <person name="Ohtoshi R."/>
            <person name="Malay A.D."/>
            <person name="Moran D.A.P."/>
            <person name="Tomita M."/>
            <person name="Numata K."/>
            <person name="Arakawa K."/>
        </authorList>
    </citation>
    <scope>NUCLEOTIDE SEQUENCE</scope>
</reference>
<proteinExistence type="predicted"/>
<dbReference type="AlphaFoldDB" id="A0A8X6PG22"/>
<organism evidence="1 2">
    <name type="scientific">Nephila pilipes</name>
    <name type="common">Giant wood spider</name>
    <name type="synonym">Nephila maculata</name>
    <dbReference type="NCBI Taxonomy" id="299642"/>
    <lineage>
        <taxon>Eukaryota</taxon>
        <taxon>Metazoa</taxon>
        <taxon>Ecdysozoa</taxon>
        <taxon>Arthropoda</taxon>
        <taxon>Chelicerata</taxon>
        <taxon>Arachnida</taxon>
        <taxon>Araneae</taxon>
        <taxon>Araneomorphae</taxon>
        <taxon>Entelegynae</taxon>
        <taxon>Araneoidea</taxon>
        <taxon>Nephilidae</taxon>
        <taxon>Nephila</taxon>
    </lineage>
</organism>
<gene>
    <name evidence="1" type="ORF">NPIL_108741</name>
</gene>
<evidence type="ECO:0000313" key="2">
    <source>
        <dbReference type="Proteomes" id="UP000887013"/>
    </source>
</evidence>
<comment type="caution">
    <text evidence="1">The sequence shown here is derived from an EMBL/GenBank/DDBJ whole genome shotgun (WGS) entry which is preliminary data.</text>
</comment>
<dbReference type="EMBL" id="BMAW01020634">
    <property type="protein sequence ID" value="GFT69149.1"/>
    <property type="molecule type" value="Genomic_DNA"/>
</dbReference>